<dbReference type="InterPro" id="IPR036640">
    <property type="entry name" value="ABC1_TM_sf"/>
</dbReference>
<evidence type="ECO:0000313" key="8">
    <source>
        <dbReference type="Proteomes" id="UP000236151"/>
    </source>
</evidence>
<dbReference type="PROSITE" id="PS50929">
    <property type="entry name" value="ABC_TM1F"/>
    <property type="match status" value="1"/>
</dbReference>
<feature type="transmembrane region" description="Helical" evidence="5">
    <location>
        <begin position="267"/>
        <end position="285"/>
    </location>
</feature>
<evidence type="ECO:0000256" key="2">
    <source>
        <dbReference type="ARBA" id="ARBA00022692"/>
    </source>
</evidence>
<dbReference type="Gene3D" id="1.20.1560.10">
    <property type="entry name" value="ABC transporter type 1, transmembrane domain"/>
    <property type="match status" value="1"/>
</dbReference>
<dbReference type="Proteomes" id="UP000236151">
    <property type="component" value="Unassembled WGS sequence"/>
</dbReference>
<sequence>MSLLIKLLYKRIGLITPTIIISIFAILASLWWNAQLSTIINTINAHNFVSIRTIIIAAIAIFINMGLAYSLNMCSGWTCETLAHDLRMGYAKYFTALSLAEIENLNAGEQLSRLQNEIGDVSGFLGANLFTIVNDLIKFIGTFSWMLWLNPKLTLLANIPTAIIMWYTVYSSKVIGKATYRSQQANAQMNNFADTLITIFPVLRLFDANLLLQEKYNTALEQWESASISQESKRAKLMSLSALLSCIPLLLLFLIGGTQIIRGTTTIGTLYIFINLSGNVSGVMMNMPGRIAMFRGFSANMKRIEPFVSIEKRPAN</sequence>
<keyword evidence="8" id="KW-1185">Reference proteome</keyword>
<feature type="transmembrane region" description="Helical" evidence="5">
    <location>
        <begin position="237"/>
        <end position="261"/>
    </location>
</feature>
<dbReference type="GO" id="GO:0005524">
    <property type="term" value="F:ATP binding"/>
    <property type="evidence" value="ECO:0007669"/>
    <property type="project" value="InterPro"/>
</dbReference>
<proteinExistence type="predicted"/>
<dbReference type="GO" id="GO:0015421">
    <property type="term" value="F:ABC-type oligopeptide transporter activity"/>
    <property type="evidence" value="ECO:0007669"/>
    <property type="project" value="TreeGrafter"/>
</dbReference>
<evidence type="ECO:0000256" key="5">
    <source>
        <dbReference type="SAM" id="Phobius"/>
    </source>
</evidence>
<dbReference type="PANTHER" id="PTHR43394:SF1">
    <property type="entry name" value="ATP-BINDING CASSETTE SUB-FAMILY B MEMBER 10, MITOCHONDRIAL"/>
    <property type="match status" value="1"/>
</dbReference>
<dbReference type="Pfam" id="PF00664">
    <property type="entry name" value="ABC_membrane"/>
    <property type="match status" value="1"/>
</dbReference>
<protein>
    <recommendedName>
        <fullName evidence="6">ABC transmembrane type-1 domain-containing protein</fullName>
    </recommendedName>
</protein>
<dbReference type="RefSeq" id="WP_103083347.1">
    <property type="nucleotide sequence ID" value="NZ_CP021850.1"/>
</dbReference>
<evidence type="ECO:0000256" key="1">
    <source>
        <dbReference type="ARBA" id="ARBA00004651"/>
    </source>
</evidence>
<organism evidence="7 8">
    <name type="scientific">Clostridium thermosuccinogenes</name>
    <dbReference type="NCBI Taxonomy" id="84032"/>
    <lineage>
        <taxon>Bacteria</taxon>
        <taxon>Bacillati</taxon>
        <taxon>Bacillota</taxon>
        <taxon>Clostridia</taxon>
        <taxon>Eubacteriales</taxon>
        <taxon>Clostridiaceae</taxon>
        <taxon>Clostridium</taxon>
    </lineage>
</organism>
<comment type="caution">
    <text evidence="7">The sequence shown here is derived from an EMBL/GenBank/DDBJ whole genome shotgun (WGS) entry which is preliminary data.</text>
</comment>
<feature type="domain" description="ABC transmembrane type-1" evidence="6">
    <location>
        <begin position="20"/>
        <end position="296"/>
    </location>
</feature>
<feature type="transmembrane region" description="Helical" evidence="5">
    <location>
        <begin position="51"/>
        <end position="71"/>
    </location>
</feature>
<dbReference type="OrthoDB" id="2053136at2"/>
<evidence type="ECO:0000259" key="6">
    <source>
        <dbReference type="PROSITE" id="PS50929"/>
    </source>
</evidence>
<gene>
    <name evidence="7" type="ORF">CDQ84_19315</name>
</gene>
<dbReference type="EMBL" id="NIOJ01000154">
    <property type="protein sequence ID" value="PNT91741.1"/>
    <property type="molecule type" value="Genomic_DNA"/>
</dbReference>
<name>A0A2K2EYX3_9CLOT</name>
<accession>A0A2K2EYX3</accession>
<evidence type="ECO:0000256" key="3">
    <source>
        <dbReference type="ARBA" id="ARBA00022989"/>
    </source>
</evidence>
<reference evidence="8" key="1">
    <citation type="submission" date="2017-06" db="EMBL/GenBank/DDBJ databases">
        <title>Investigating the central metabolism of Clostridium thermosuccinogenes.</title>
        <authorList>
            <person name="Koendjbiharie J.G."/>
            <person name="Van Kranenburg R."/>
            <person name="Vriesendorp B."/>
        </authorList>
    </citation>
    <scope>NUCLEOTIDE SEQUENCE [LARGE SCALE GENOMIC DNA]</scope>
    <source>
        <strain evidence="8">DSM 5806</strain>
    </source>
</reference>
<dbReference type="GO" id="GO:0005886">
    <property type="term" value="C:plasma membrane"/>
    <property type="evidence" value="ECO:0007669"/>
    <property type="project" value="UniProtKB-SubCell"/>
</dbReference>
<evidence type="ECO:0000313" key="7">
    <source>
        <dbReference type="EMBL" id="PNT91741.1"/>
    </source>
</evidence>
<dbReference type="SUPFAM" id="SSF90123">
    <property type="entry name" value="ABC transporter transmembrane region"/>
    <property type="match status" value="1"/>
</dbReference>
<dbReference type="CDD" id="cd07346">
    <property type="entry name" value="ABC_6TM_exporters"/>
    <property type="match status" value="1"/>
</dbReference>
<comment type="subcellular location">
    <subcellularLocation>
        <location evidence="1">Cell membrane</location>
        <topology evidence="1">Multi-pass membrane protein</topology>
    </subcellularLocation>
</comment>
<dbReference type="InterPro" id="IPR039421">
    <property type="entry name" value="Type_1_exporter"/>
</dbReference>
<keyword evidence="2 5" id="KW-0812">Transmembrane</keyword>
<keyword evidence="4 5" id="KW-0472">Membrane</keyword>
<dbReference type="PANTHER" id="PTHR43394">
    <property type="entry name" value="ATP-DEPENDENT PERMEASE MDL1, MITOCHONDRIAL"/>
    <property type="match status" value="1"/>
</dbReference>
<evidence type="ECO:0000256" key="4">
    <source>
        <dbReference type="ARBA" id="ARBA00023136"/>
    </source>
</evidence>
<keyword evidence="3 5" id="KW-1133">Transmembrane helix</keyword>
<dbReference type="AlphaFoldDB" id="A0A2K2EYX3"/>
<dbReference type="InterPro" id="IPR011527">
    <property type="entry name" value="ABC1_TM_dom"/>
</dbReference>
<feature type="transmembrane region" description="Helical" evidence="5">
    <location>
        <begin position="12"/>
        <end position="31"/>
    </location>
</feature>
<dbReference type="KEGG" id="cthd:CDO33_02125"/>